<protein>
    <submittedName>
        <fullName evidence="1">Uncharacterized protein</fullName>
    </submittedName>
</protein>
<comment type="caution">
    <text evidence="1">The sequence shown here is derived from an EMBL/GenBank/DDBJ whole genome shotgun (WGS) entry which is preliminary data.</text>
</comment>
<dbReference type="EMBL" id="QWEG01000010">
    <property type="protein sequence ID" value="RHW37215.1"/>
    <property type="molecule type" value="Genomic_DNA"/>
</dbReference>
<gene>
    <name evidence="1" type="ORF">D1B31_15700</name>
</gene>
<reference evidence="1 2" key="1">
    <citation type="journal article" date="2017" name="Int. J. Syst. Evol. Microbiol.">
        <title>Bacillus notoginsengisoli sp. nov., a novel bacterium isolated from the rhizosphere of Panax notoginseng.</title>
        <authorList>
            <person name="Zhang M.Y."/>
            <person name="Cheng J."/>
            <person name="Cai Y."/>
            <person name="Zhang T.Y."/>
            <person name="Wu Y.Y."/>
            <person name="Manikprabhu D."/>
            <person name="Li W.J."/>
            <person name="Zhang Y.X."/>
        </authorList>
    </citation>
    <scope>NUCLEOTIDE SEQUENCE [LARGE SCALE GENOMIC DNA]</scope>
    <source>
        <strain evidence="1 2">JCM 30743</strain>
    </source>
</reference>
<evidence type="ECO:0000313" key="2">
    <source>
        <dbReference type="Proteomes" id="UP000284416"/>
    </source>
</evidence>
<accession>A0A417YQV3</accession>
<dbReference type="Proteomes" id="UP000284416">
    <property type="component" value="Unassembled WGS sequence"/>
</dbReference>
<proteinExistence type="predicted"/>
<keyword evidence="2" id="KW-1185">Reference proteome</keyword>
<dbReference type="AlphaFoldDB" id="A0A417YQV3"/>
<organism evidence="1 2">
    <name type="scientific">Neobacillus notoginsengisoli</name>
    <dbReference type="NCBI Taxonomy" id="1578198"/>
    <lineage>
        <taxon>Bacteria</taxon>
        <taxon>Bacillati</taxon>
        <taxon>Bacillota</taxon>
        <taxon>Bacilli</taxon>
        <taxon>Bacillales</taxon>
        <taxon>Bacillaceae</taxon>
        <taxon>Neobacillus</taxon>
    </lineage>
</organism>
<evidence type="ECO:0000313" key="1">
    <source>
        <dbReference type="EMBL" id="RHW37215.1"/>
    </source>
</evidence>
<name>A0A417YQV3_9BACI</name>
<sequence length="90" mass="10861">MRGGVEARGGGYAPFDWFMRRIHWFMRQIKEGMRQFIGVMRQFFVVMRQFIIWPLPRIYKVLYNRPFIHILLLCSSAQEDYWVNPKSGST</sequence>